<sequence>MRMTGALICIYATVPRGRAVILYSSDGATSNAPVRFVRCLICALCYFSVRVCVCVCVCTCVCVPGKPVLRDIPLFFFTPVPIL</sequence>
<reference evidence="1" key="1">
    <citation type="submission" date="2018-01" db="EMBL/GenBank/DDBJ databases">
        <title>An insight into the sialome of Amazonian anophelines.</title>
        <authorList>
            <person name="Ribeiro J.M."/>
            <person name="Scarpassa V."/>
            <person name="Calvo E."/>
        </authorList>
    </citation>
    <scope>NUCLEOTIDE SEQUENCE</scope>
    <source>
        <tissue evidence="1">Salivary glands</tissue>
    </source>
</reference>
<dbReference type="EMBL" id="GGFJ01013360">
    <property type="protein sequence ID" value="MBW62501.1"/>
    <property type="molecule type" value="Transcribed_RNA"/>
</dbReference>
<accession>A0A2M4CBJ2</accession>
<protein>
    <submittedName>
        <fullName evidence="1">Putative secreted protein</fullName>
    </submittedName>
</protein>
<organism evidence="1">
    <name type="scientific">Anopheles marajoara</name>
    <dbReference type="NCBI Taxonomy" id="58244"/>
    <lineage>
        <taxon>Eukaryota</taxon>
        <taxon>Metazoa</taxon>
        <taxon>Ecdysozoa</taxon>
        <taxon>Arthropoda</taxon>
        <taxon>Hexapoda</taxon>
        <taxon>Insecta</taxon>
        <taxon>Pterygota</taxon>
        <taxon>Neoptera</taxon>
        <taxon>Endopterygota</taxon>
        <taxon>Diptera</taxon>
        <taxon>Nematocera</taxon>
        <taxon>Culicoidea</taxon>
        <taxon>Culicidae</taxon>
        <taxon>Anophelinae</taxon>
        <taxon>Anopheles</taxon>
    </lineage>
</organism>
<name>A0A2M4CBJ2_9DIPT</name>
<evidence type="ECO:0000313" key="1">
    <source>
        <dbReference type="EMBL" id="MBW62501.1"/>
    </source>
</evidence>
<proteinExistence type="predicted"/>
<dbReference type="AlphaFoldDB" id="A0A2M4CBJ2"/>